<dbReference type="EMBL" id="GU942992">
    <property type="protein sequence ID" value="ADD93674.1"/>
    <property type="molecule type" value="Genomic_DNA"/>
</dbReference>
<evidence type="ECO:0000256" key="9">
    <source>
        <dbReference type="ARBA" id="ARBA00071353"/>
    </source>
</evidence>
<keyword evidence="7" id="KW-0520">NAD</keyword>
<dbReference type="InterPro" id="IPR036291">
    <property type="entry name" value="NAD(P)-bd_dom_sf"/>
</dbReference>
<feature type="domain" description="Alanine dehydrogenase/pyridine nucleotide transhydrogenase N-terminal" evidence="13">
    <location>
        <begin position="4"/>
        <end position="143"/>
    </location>
</feature>
<dbReference type="InterPro" id="IPR008143">
    <property type="entry name" value="Ala_DH/PNT_CS2"/>
</dbReference>
<dbReference type="GO" id="GO:0016491">
    <property type="term" value="F:oxidoreductase activity"/>
    <property type="evidence" value="ECO:0007669"/>
    <property type="project" value="InterPro"/>
</dbReference>
<evidence type="ECO:0000256" key="4">
    <source>
        <dbReference type="ARBA" id="ARBA00022741"/>
    </source>
</evidence>
<dbReference type="NCBIfam" id="NF006942">
    <property type="entry name" value="PRK09424.1"/>
    <property type="match status" value="1"/>
</dbReference>
<protein>
    <recommendedName>
        <fullName evidence="9">NAD(P) transhydrogenase subunit alpha part 1</fullName>
        <ecNumber evidence="3">7.1.1.1</ecNumber>
    </recommendedName>
    <alternativeName>
        <fullName evidence="11">Nicotinamide nucleotide transhydrogenase subunit alpha 1</fullName>
    </alternativeName>
    <alternativeName>
        <fullName evidence="10">Pyridine nucleotide transhydrogenase subunit alpha 1</fullName>
    </alternativeName>
</protein>
<dbReference type="InterPro" id="IPR007886">
    <property type="entry name" value="AlaDH/PNT_N"/>
</dbReference>
<keyword evidence="6" id="KW-1278">Translocase</keyword>
<comment type="similarity">
    <text evidence="2">Belongs to the AlaDH/PNT family.</text>
</comment>
<evidence type="ECO:0000256" key="3">
    <source>
        <dbReference type="ARBA" id="ARBA00012943"/>
    </source>
</evidence>
<name>D6PD73_9BACT</name>
<dbReference type="Pfam" id="PF05222">
    <property type="entry name" value="AlaDh_PNT_N"/>
    <property type="match status" value="1"/>
</dbReference>
<dbReference type="GO" id="GO:0008750">
    <property type="term" value="F:proton-translocating NAD(P)+ transhydrogenase activity"/>
    <property type="evidence" value="ECO:0007669"/>
    <property type="project" value="UniProtKB-EC"/>
</dbReference>
<dbReference type="PANTHER" id="PTHR10160:SF19">
    <property type="entry name" value="PROTON-TRANSLOCATING NAD(P)(+) TRANSHYDROGENASE"/>
    <property type="match status" value="1"/>
</dbReference>
<dbReference type="GO" id="GO:0050661">
    <property type="term" value="F:NADP binding"/>
    <property type="evidence" value="ECO:0007669"/>
    <property type="project" value="TreeGrafter"/>
</dbReference>
<evidence type="ECO:0000256" key="10">
    <source>
        <dbReference type="ARBA" id="ARBA00076996"/>
    </source>
</evidence>
<evidence type="ECO:0000256" key="11">
    <source>
        <dbReference type="ARBA" id="ARBA00084087"/>
    </source>
</evidence>
<feature type="domain" description="Alanine dehydrogenase/pyridine nucleotide transhydrogenase NAD(H)-binding" evidence="12">
    <location>
        <begin position="152"/>
        <end position="317"/>
    </location>
</feature>
<evidence type="ECO:0000256" key="7">
    <source>
        <dbReference type="ARBA" id="ARBA00023027"/>
    </source>
</evidence>
<evidence type="ECO:0000256" key="5">
    <source>
        <dbReference type="ARBA" id="ARBA00022857"/>
    </source>
</evidence>
<dbReference type="Gene3D" id="3.40.50.720">
    <property type="entry name" value="NAD(P)-binding Rossmann-like Domain"/>
    <property type="match status" value="2"/>
</dbReference>
<sequence length="400" mass="42132">MKVAVIKELFPGEHRVALVPAVVSTLVKANHAVLIESNAGLAAGFSDADYEQAGGRIVDRDEAFQADCVLTVRTCGAAGETWESDRKRMSANSAIIGMADPLGNCEACLEDAKTGATIYALELVPRITRAQSMDVLSSQANIAGYEAVLLGATALKKILPMMTTAAGTIRPAKVLILGAGVAGLQAIATAKRLGAQVLAYDVRPAVKEQVESLGAKFVELDLETESSETKGGYAKAMTEEFYKKQQEQLGKVIAECDLVVTTALIPGKPAPILITKAMVQDMQPGSVIVDLAAERGGNCEMTTPGETTSFNGMTILGPTNLPAEVATHTSQLYSKNIVTFLNHLVGCGFPQETSDDEICQETLVARNGEVVHARVRDLAGMSQLPCESSSQEGTDNGSSS</sequence>
<dbReference type="SMART" id="SM01003">
    <property type="entry name" value="AlaDh_PNT_N"/>
    <property type="match status" value="1"/>
</dbReference>
<evidence type="ECO:0000259" key="13">
    <source>
        <dbReference type="SMART" id="SM01003"/>
    </source>
</evidence>
<keyword evidence="5" id="KW-0521">NADP</keyword>
<evidence type="ECO:0000256" key="6">
    <source>
        <dbReference type="ARBA" id="ARBA00022967"/>
    </source>
</evidence>
<dbReference type="AlphaFoldDB" id="D6PD73"/>
<comment type="catalytic activity">
    <reaction evidence="8">
        <text>NAD(+) + NADPH + H(+)(in) = NADH + NADP(+) + H(+)(out)</text>
        <dbReference type="Rhea" id="RHEA:47992"/>
        <dbReference type="ChEBI" id="CHEBI:15378"/>
        <dbReference type="ChEBI" id="CHEBI:57540"/>
        <dbReference type="ChEBI" id="CHEBI:57783"/>
        <dbReference type="ChEBI" id="CHEBI:57945"/>
        <dbReference type="ChEBI" id="CHEBI:58349"/>
        <dbReference type="EC" id="7.1.1.1"/>
    </reaction>
</comment>
<dbReference type="PANTHER" id="PTHR10160">
    <property type="entry name" value="NAD(P) TRANSHYDROGENASE"/>
    <property type="match status" value="1"/>
</dbReference>
<dbReference type="SUPFAM" id="SSF52283">
    <property type="entry name" value="Formate/glycerate dehydrogenase catalytic domain-like"/>
    <property type="match status" value="1"/>
</dbReference>
<dbReference type="GO" id="GO:0006740">
    <property type="term" value="P:NADPH regeneration"/>
    <property type="evidence" value="ECO:0007669"/>
    <property type="project" value="TreeGrafter"/>
</dbReference>
<evidence type="ECO:0000313" key="14">
    <source>
        <dbReference type="EMBL" id="ADD93674.1"/>
    </source>
</evidence>
<dbReference type="EC" id="7.1.1.1" evidence="3"/>
<organism evidence="14">
    <name type="scientific">uncultured marine bacterium MedDCM-OCT-S04-C7</name>
    <dbReference type="NCBI Taxonomy" id="743059"/>
    <lineage>
        <taxon>Bacteria</taxon>
        <taxon>environmental samples</taxon>
    </lineage>
</organism>
<proteinExistence type="inferred from homology"/>
<evidence type="ECO:0000256" key="8">
    <source>
        <dbReference type="ARBA" id="ARBA00048202"/>
    </source>
</evidence>
<dbReference type="SUPFAM" id="SSF51735">
    <property type="entry name" value="NAD(P)-binding Rossmann-fold domains"/>
    <property type="match status" value="1"/>
</dbReference>
<reference evidence="14" key="1">
    <citation type="journal article" date="2010" name="ISME J.">
        <title>Metagenome of the Mediterranean deep chlorophyll maximum studied by direct and fosmid library 454 pyrosequencing.</title>
        <authorList>
            <person name="Ghai R."/>
            <person name="Martin-Cuadrado A.B."/>
            <person name="Molto A.G."/>
            <person name="Heredia I.G."/>
            <person name="Cabrera R."/>
            <person name="Martin J."/>
            <person name="Verdu M."/>
            <person name="Deschamps P."/>
            <person name="Moreira D."/>
            <person name="Lopez-Garcia P."/>
            <person name="Mira A."/>
            <person name="Rodriguez-Valera F."/>
        </authorList>
    </citation>
    <scope>NUCLEOTIDE SEQUENCE</scope>
</reference>
<evidence type="ECO:0000256" key="1">
    <source>
        <dbReference type="ARBA" id="ARBA00003943"/>
    </source>
</evidence>
<accession>D6PD73</accession>
<comment type="function">
    <text evidence="1">The transhydrogenation between NADH and NADP is coupled to respiration and ATP hydrolysis and functions as a proton pump across the membrane.</text>
</comment>
<dbReference type="InterPro" id="IPR007698">
    <property type="entry name" value="AlaDH/PNT_NAD(H)-bd"/>
</dbReference>
<keyword evidence="4" id="KW-0547">Nucleotide-binding</keyword>
<dbReference type="PROSITE" id="PS00837">
    <property type="entry name" value="ALADH_PNT_2"/>
    <property type="match status" value="1"/>
</dbReference>
<evidence type="ECO:0000259" key="12">
    <source>
        <dbReference type="SMART" id="SM01002"/>
    </source>
</evidence>
<dbReference type="Pfam" id="PF01262">
    <property type="entry name" value="AlaDh_PNT_C"/>
    <property type="match status" value="1"/>
</dbReference>
<dbReference type="GO" id="GO:0005886">
    <property type="term" value="C:plasma membrane"/>
    <property type="evidence" value="ECO:0007669"/>
    <property type="project" value="TreeGrafter"/>
</dbReference>
<evidence type="ECO:0000256" key="2">
    <source>
        <dbReference type="ARBA" id="ARBA00005689"/>
    </source>
</evidence>
<dbReference type="FunFam" id="3.40.50.720:FF:000188">
    <property type="entry name" value="NAD(P) transhydrogenase alpha subunit 1"/>
    <property type="match status" value="1"/>
</dbReference>
<dbReference type="CDD" id="cd05304">
    <property type="entry name" value="Rubrum_tdh"/>
    <property type="match status" value="1"/>
</dbReference>
<dbReference type="SMART" id="SM01002">
    <property type="entry name" value="AlaDh_PNT_C"/>
    <property type="match status" value="1"/>
</dbReference>